<evidence type="ECO:0000313" key="2">
    <source>
        <dbReference type="Proteomes" id="UP000292702"/>
    </source>
</evidence>
<proteinExistence type="predicted"/>
<reference evidence="1 2" key="1">
    <citation type="submission" date="2018-11" db="EMBL/GenBank/DDBJ databases">
        <title>Genome assembly of Steccherinum ochraceum LE-BIN_3174, the white-rot fungus of the Steccherinaceae family (The Residual Polyporoid clade, Polyporales, Basidiomycota).</title>
        <authorList>
            <person name="Fedorova T.V."/>
            <person name="Glazunova O.A."/>
            <person name="Landesman E.O."/>
            <person name="Moiseenko K.V."/>
            <person name="Psurtseva N.V."/>
            <person name="Savinova O.S."/>
            <person name="Shakhova N.V."/>
            <person name="Tyazhelova T.V."/>
            <person name="Vasina D.V."/>
        </authorList>
    </citation>
    <scope>NUCLEOTIDE SEQUENCE [LARGE SCALE GENOMIC DNA]</scope>
    <source>
        <strain evidence="1 2">LE-BIN_3174</strain>
    </source>
</reference>
<dbReference type="EMBL" id="RWJN01000572">
    <property type="protein sequence ID" value="TCD60588.1"/>
    <property type="molecule type" value="Genomic_DNA"/>
</dbReference>
<organism evidence="1 2">
    <name type="scientific">Steccherinum ochraceum</name>
    <dbReference type="NCBI Taxonomy" id="92696"/>
    <lineage>
        <taxon>Eukaryota</taxon>
        <taxon>Fungi</taxon>
        <taxon>Dikarya</taxon>
        <taxon>Basidiomycota</taxon>
        <taxon>Agaricomycotina</taxon>
        <taxon>Agaricomycetes</taxon>
        <taxon>Polyporales</taxon>
        <taxon>Steccherinaceae</taxon>
        <taxon>Steccherinum</taxon>
    </lineage>
</organism>
<protein>
    <submittedName>
        <fullName evidence="1">Uncharacterized protein</fullName>
    </submittedName>
</protein>
<comment type="caution">
    <text evidence="1">The sequence shown here is derived from an EMBL/GenBank/DDBJ whole genome shotgun (WGS) entry which is preliminary data.</text>
</comment>
<sequence>MTSERQKGIEASLVAPSKRKSSRSLARSISFCFAMHPSAQLNFAFGHRPKVEQRPYLVIVRVAGVCLSAFFEAYGDRALIIWVHLSGASSPHSTYLASPRSSYLIAHPYTPTTGCLTQIAVAKAL</sequence>
<evidence type="ECO:0000313" key="1">
    <source>
        <dbReference type="EMBL" id="TCD60588.1"/>
    </source>
</evidence>
<name>A0A4R0RAI4_9APHY</name>
<keyword evidence="2" id="KW-1185">Reference proteome</keyword>
<dbReference type="AlphaFoldDB" id="A0A4R0RAI4"/>
<gene>
    <name evidence="1" type="ORF">EIP91_009833</name>
</gene>
<dbReference type="Proteomes" id="UP000292702">
    <property type="component" value="Unassembled WGS sequence"/>
</dbReference>
<accession>A0A4R0RAI4</accession>